<protein>
    <recommendedName>
        <fullName evidence="12">Oxidized purine nucleoside triphosphate hydrolase</fullName>
        <ecNumber evidence="11">3.6.1.56</ecNumber>
    </recommendedName>
    <alternativeName>
        <fullName evidence="16">2-hydroxy-dATP diphosphatase</fullName>
    </alternativeName>
    <alternativeName>
        <fullName evidence="15">7,8-dihydro-8-oxoguanine triphosphatase</fullName>
    </alternativeName>
    <alternativeName>
        <fullName evidence="14">8-oxo-dGTPase</fullName>
    </alternativeName>
    <alternativeName>
        <fullName evidence="17">Methylated purine nucleoside triphosphate hydrolase</fullName>
    </alternativeName>
    <alternativeName>
        <fullName evidence="13">Nucleoside diphosphate-linked moiety X motif 1</fullName>
    </alternativeName>
</protein>
<dbReference type="CDD" id="cd03427">
    <property type="entry name" value="NUDIX_MTH1_Nudt1"/>
    <property type="match status" value="1"/>
</dbReference>
<dbReference type="GO" id="GO:0042262">
    <property type="term" value="P:DNA protection"/>
    <property type="evidence" value="ECO:0007669"/>
    <property type="project" value="InterPro"/>
</dbReference>
<keyword evidence="4" id="KW-0479">Metal-binding</keyword>
<evidence type="ECO:0000256" key="2">
    <source>
        <dbReference type="ARBA" id="ARBA00005582"/>
    </source>
</evidence>
<dbReference type="OrthoDB" id="9804563at2"/>
<keyword evidence="5" id="KW-0378">Hydrolase</keyword>
<dbReference type="PRINTS" id="PR01403">
    <property type="entry name" value="8OXTPHPHTASE"/>
</dbReference>
<evidence type="ECO:0000256" key="18">
    <source>
        <dbReference type="ARBA" id="ARBA00048002"/>
    </source>
</evidence>
<evidence type="ECO:0000256" key="7">
    <source>
        <dbReference type="ARBA" id="ARBA00024448"/>
    </source>
</evidence>
<dbReference type="Pfam" id="PF00293">
    <property type="entry name" value="NUDIX"/>
    <property type="match status" value="1"/>
</dbReference>
<dbReference type="InterPro" id="IPR003563">
    <property type="entry name" value="8ODP"/>
</dbReference>
<comment type="similarity">
    <text evidence="2">Belongs to the Nudix hydrolase family.</text>
</comment>
<evidence type="ECO:0000256" key="16">
    <source>
        <dbReference type="ARBA" id="ARBA00031927"/>
    </source>
</evidence>
<comment type="catalytic activity">
    <reaction evidence="20">
        <text>N(6)-methyl-dATP + H2O = N(6)-methyl-dAMP + diphosphate + H(+)</text>
        <dbReference type="Rhea" id="RHEA:67604"/>
        <dbReference type="ChEBI" id="CHEBI:15377"/>
        <dbReference type="ChEBI" id="CHEBI:15378"/>
        <dbReference type="ChEBI" id="CHEBI:33019"/>
        <dbReference type="ChEBI" id="CHEBI:169976"/>
        <dbReference type="ChEBI" id="CHEBI:172872"/>
    </reaction>
    <physiologicalReaction direction="left-to-right" evidence="20">
        <dbReference type="Rhea" id="RHEA:67605"/>
    </physiologicalReaction>
</comment>
<dbReference type="GO" id="GO:0008828">
    <property type="term" value="F:dATP diphosphatase activity"/>
    <property type="evidence" value="ECO:0007669"/>
    <property type="project" value="UniProtKB-EC"/>
</dbReference>
<keyword evidence="24" id="KW-1185">Reference proteome</keyword>
<dbReference type="PATRIC" id="fig|69370.6.peg.414"/>
<dbReference type="EC" id="3.6.1.56" evidence="11"/>
<evidence type="ECO:0000259" key="22">
    <source>
        <dbReference type="PROSITE" id="PS51462"/>
    </source>
</evidence>
<dbReference type="GO" id="GO:0008413">
    <property type="term" value="F:8-oxo-7,8-dihydroguanosine triphosphate pyrophosphatase activity"/>
    <property type="evidence" value="ECO:0007669"/>
    <property type="project" value="InterPro"/>
</dbReference>
<dbReference type="RefSeq" id="WP_045296543.1">
    <property type="nucleotide sequence ID" value="NZ_JYJA01000020.1"/>
</dbReference>
<evidence type="ECO:0000256" key="8">
    <source>
        <dbReference type="ARBA" id="ARBA00024459"/>
    </source>
</evidence>
<evidence type="ECO:0000256" key="21">
    <source>
        <dbReference type="ARBA" id="ARBA00053094"/>
    </source>
</evidence>
<evidence type="ECO:0000313" key="24">
    <source>
        <dbReference type="Proteomes" id="UP000034098"/>
    </source>
</evidence>
<sequence length="157" mass="17238">MSLPEVCVVFLLRRGADGAEVLLGRKRAGLGRGKVVGICVEVDPGEGADEAAVREARKSLGVRVEASDLLFAGTVEYHFPTRRAWSRQATVFVCRRWRGDPVERDGMTPQWYGLDAVPYARMWDDASRWLPGVLRGGTVDARFTFGADLATVVLTAE</sequence>
<dbReference type="GO" id="GO:0046872">
    <property type="term" value="F:metal ion binding"/>
    <property type="evidence" value="ECO:0007669"/>
    <property type="project" value="UniProtKB-KW"/>
</dbReference>
<evidence type="ECO:0000256" key="3">
    <source>
        <dbReference type="ARBA" id="ARBA00011245"/>
    </source>
</evidence>
<comment type="caution">
    <text evidence="23">The sequence shown here is derived from an EMBL/GenBank/DDBJ whole genome shotgun (WGS) entry which is preliminary data.</text>
</comment>
<proteinExistence type="inferred from homology"/>
<evidence type="ECO:0000256" key="12">
    <source>
        <dbReference type="ARBA" id="ARBA00026218"/>
    </source>
</evidence>
<comment type="cofactor">
    <cofactor evidence="1">
        <name>Mg(2+)</name>
        <dbReference type="ChEBI" id="CHEBI:18420"/>
    </cofactor>
</comment>
<evidence type="ECO:0000313" key="23">
    <source>
        <dbReference type="EMBL" id="KJL45209.1"/>
    </source>
</evidence>
<gene>
    <name evidence="23" type="ORF">RS82_00396</name>
</gene>
<comment type="catalytic activity">
    <reaction evidence="7">
        <text>8-oxo-dATP + H2O = 8-oxo-dAMP + diphosphate + H(+)</text>
        <dbReference type="Rhea" id="RHEA:65396"/>
        <dbReference type="ChEBI" id="CHEBI:15377"/>
        <dbReference type="ChEBI" id="CHEBI:15378"/>
        <dbReference type="ChEBI" id="CHEBI:33019"/>
        <dbReference type="ChEBI" id="CHEBI:71361"/>
        <dbReference type="ChEBI" id="CHEBI:172871"/>
    </reaction>
    <physiologicalReaction direction="left-to-right" evidence="7">
        <dbReference type="Rhea" id="RHEA:65397"/>
    </physiologicalReaction>
</comment>
<evidence type="ECO:0000256" key="5">
    <source>
        <dbReference type="ARBA" id="ARBA00022801"/>
    </source>
</evidence>
<dbReference type="AlphaFoldDB" id="A0A0M2HK36"/>
<evidence type="ECO:0000256" key="14">
    <source>
        <dbReference type="ARBA" id="ARBA00030634"/>
    </source>
</evidence>
<evidence type="ECO:0000256" key="6">
    <source>
        <dbReference type="ARBA" id="ARBA00022842"/>
    </source>
</evidence>
<comment type="subunit">
    <text evidence="3">Monomer.</text>
</comment>
<evidence type="ECO:0000256" key="19">
    <source>
        <dbReference type="ARBA" id="ARBA00048894"/>
    </source>
</evidence>
<evidence type="ECO:0000256" key="9">
    <source>
        <dbReference type="ARBA" id="ARBA00024486"/>
    </source>
</evidence>
<evidence type="ECO:0000256" key="13">
    <source>
        <dbReference type="ARBA" id="ARBA00029673"/>
    </source>
</evidence>
<comment type="function">
    <text evidence="21">Oxidized purine nucleoside triphosphate hydrolase which is a prominent sanitizer of the oxidized nucleotide pool. Catalyzes the hydrolysis of 2-oxo-dATP (2-hydroxy-dATP) into 2-oxo-dAMP. Also has a significant hydrolase activity toward 2-oxo-ATP, 8-oxo-dGTP and 8-oxo-dATP. Through the hydrolysis of oxidized purine nucleoside triphosphates, prevents their incorporation into DNA and the subsequent transversions A:T to C:G and G:C to T:A. Also catalyzes the hydrolysis of methylated purine nucleoside triphosphate preventing their integration into DNA. Through this antimutagenic activity protects cells from oxidative stress.</text>
</comment>
<comment type="catalytic activity">
    <reaction evidence="19">
        <text>O(6)-methyl-dGTP + H2O = O(6)-methyl-dGMP + diphosphate + H(+)</text>
        <dbReference type="Rhea" id="RHEA:67600"/>
        <dbReference type="ChEBI" id="CHEBI:15377"/>
        <dbReference type="ChEBI" id="CHEBI:15378"/>
        <dbReference type="ChEBI" id="CHEBI:33019"/>
        <dbReference type="ChEBI" id="CHEBI:169974"/>
        <dbReference type="ChEBI" id="CHEBI:169975"/>
    </reaction>
    <physiologicalReaction direction="left-to-right" evidence="19">
        <dbReference type="Rhea" id="RHEA:67601"/>
    </physiologicalReaction>
</comment>
<evidence type="ECO:0000256" key="10">
    <source>
        <dbReference type="ARBA" id="ARBA00024596"/>
    </source>
</evidence>
<dbReference type="Gene3D" id="3.90.79.10">
    <property type="entry name" value="Nucleoside Triphosphate Pyrophosphohydrolase"/>
    <property type="match status" value="1"/>
</dbReference>
<reference evidence="23 24" key="1">
    <citation type="submission" date="2015-02" db="EMBL/GenBank/DDBJ databases">
        <title>Draft genome sequences of ten Microbacterium spp. with emphasis on heavy metal contaminated environments.</title>
        <authorList>
            <person name="Corretto E."/>
        </authorList>
    </citation>
    <scope>NUCLEOTIDE SEQUENCE [LARGE SCALE GENOMIC DNA]</scope>
    <source>
        <strain evidence="23 24">DSM 8608</strain>
    </source>
</reference>
<evidence type="ECO:0000256" key="11">
    <source>
        <dbReference type="ARBA" id="ARBA00026103"/>
    </source>
</evidence>
<feature type="domain" description="Nudix hydrolase" evidence="22">
    <location>
        <begin position="2"/>
        <end position="138"/>
    </location>
</feature>
<evidence type="ECO:0000256" key="15">
    <source>
        <dbReference type="ARBA" id="ARBA00030682"/>
    </source>
</evidence>
<evidence type="ECO:0000256" key="1">
    <source>
        <dbReference type="ARBA" id="ARBA00001946"/>
    </source>
</evidence>
<dbReference type="InterPro" id="IPR000086">
    <property type="entry name" value="NUDIX_hydrolase_dom"/>
</dbReference>
<comment type="catalytic activity">
    <reaction evidence="8">
        <text>2-oxo-dATP + H2O = 2-oxo-dAMP + diphosphate + H(+)</text>
        <dbReference type="Rhea" id="RHEA:31583"/>
        <dbReference type="ChEBI" id="CHEBI:15377"/>
        <dbReference type="ChEBI" id="CHEBI:15378"/>
        <dbReference type="ChEBI" id="CHEBI:33019"/>
        <dbReference type="ChEBI" id="CHEBI:63212"/>
        <dbReference type="ChEBI" id="CHEBI:77897"/>
        <dbReference type="EC" id="3.6.1.56"/>
    </reaction>
    <physiologicalReaction direction="left-to-right" evidence="8">
        <dbReference type="Rhea" id="RHEA:31584"/>
    </physiologicalReaction>
</comment>
<organism evidence="23 24">
    <name type="scientific">Microbacterium trichothecenolyticum</name>
    <name type="common">Aureobacterium trichothecenolyticum</name>
    <dbReference type="NCBI Taxonomy" id="69370"/>
    <lineage>
        <taxon>Bacteria</taxon>
        <taxon>Bacillati</taxon>
        <taxon>Actinomycetota</taxon>
        <taxon>Actinomycetes</taxon>
        <taxon>Micrococcales</taxon>
        <taxon>Microbacteriaceae</taxon>
        <taxon>Microbacterium</taxon>
    </lineage>
</organism>
<comment type="catalytic activity">
    <reaction evidence="9">
        <text>8-oxo-dGTP + H2O = 8-oxo-dGMP + diphosphate + H(+)</text>
        <dbReference type="Rhea" id="RHEA:31575"/>
        <dbReference type="ChEBI" id="CHEBI:15377"/>
        <dbReference type="ChEBI" id="CHEBI:15378"/>
        <dbReference type="ChEBI" id="CHEBI:33019"/>
        <dbReference type="ChEBI" id="CHEBI:63224"/>
        <dbReference type="ChEBI" id="CHEBI:77896"/>
    </reaction>
    <physiologicalReaction direction="left-to-right" evidence="9">
        <dbReference type="Rhea" id="RHEA:31576"/>
    </physiologicalReaction>
</comment>
<evidence type="ECO:0000256" key="17">
    <source>
        <dbReference type="ARBA" id="ARBA00032071"/>
    </source>
</evidence>
<comment type="catalytic activity">
    <reaction evidence="18">
        <text>N(6)-methyl-ATP + H2O = N(6)-methyl-AMP + diphosphate + H(+)</text>
        <dbReference type="Rhea" id="RHEA:67608"/>
        <dbReference type="ChEBI" id="CHEBI:15377"/>
        <dbReference type="ChEBI" id="CHEBI:15378"/>
        <dbReference type="ChEBI" id="CHEBI:33019"/>
        <dbReference type="ChEBI" id="CHEBI:144842"/>
        <dbReference type="ChEBI" id="CHEBI:172873"/>
    </reaction>
    <physiologicalReaction direction="left-to-right" evidence="18">
        <dbReference type="Rhea" id="RHEA:67609"/>
    </physiologicalReaction>
</comment>
<dbReference type="EMBL" id="JYJA01000020">
    <property type="protein sequence ID" value="KJL45209.1"/>
    <property type="molecule type" value="Genomic_DNA"/>
</dbReference>
<dbReference type="PANTHER" id="PTHR43758">
    <property type="entry name" value="7,8-DIHYDRO-8-OXOGUANINE TRIPHOSPHATASE"/>
    <property type="match status" value="1"/>
</dbReference>
<accession>A0A0M2HK36</accession>
<dbReference type="Proteomes" id="UP000034098">
    <property type="component" value="Unassembled WGS sequence"/>
</dbReference>
<evidence type="ECO:0000256" key="4">
    <source>
        <dbReference type="ARBA" id="ARBA00022723"/>
    </source>
</evidence>
<dbReference type="GO" id="GO:0005737">
    <property type="term" value="C:cytoplasm"/>
    <property type="evidence" value="ECO:0007669"/>
    <property type="project" value="TreeGrafter"/>
</dbReference>
<dbReference type="InterPro" id="IPR015797">
    <property type="entry name" value="NUDIX_hydrolase-like_dom_sf"/>
</dbReference>
<name>A0A0M2HK36_MICTR</name>
<dbReference type="PANTHER" id="PTHR43758:SF2">
    <property type="entry name" value="OXIDIZED PURINE NUCLEOSIDE TRIPHOSPHATE HYDROLASE"/>
    <property type="match status" value="1"/>
</dbReference>
<dbReference type="PROSITE" id="PS51462">
    <property type="entry name" value="NUDIX"/>
    <property type="match status" value="1"/>
</dbReference>
<comment type="catalytic activity">
    <reaction evidence="10">
        <text>2-oxo-ATP + H2O = 2-oxo-AMP + diphosphate + H(+)</text>
        <dbReference type="Rhea" id="RHEA:67392"/>
        <dbReference type="ChEBI" id="CHEBI:15377"/>
        <dbReference type="ChEBI" id="CHEBI:15378"/>
        <dbReference type="ChEBI" id="CHEBI:33019"/>
        <dbReference type="ChEBI" id="CHEBI:71395"/>
        <dbReference type="ChEBI" id="CHEBI:172878"/>
    </reaction>
    <physiologicalReaction direction="left-to-right" evidence="10">
        <dbReference type="Rhea" id="RHEA:67393"/>
    </physiologicalReaction>
</comment>
<dbReference type="SUPFAM" id="SSF55811">
    <property type="entry name" value="Nudix"/>
    <property type="match status" value="1"/>
</dbReference>
<evidence type="ECO:0000256" key="20">
    <source>
        <dbReference type="ARBA" id="ARBA00049032"/>
    </source>
</evidence>
<keyword evidence="6" id="KW-0460">Magnesium</keyword>